<dbReference type="AlphaFoldDB" id="Q794V3"/>
<accession>Q794V3</accession>
<evidence type="ECO:0008006" key="2">
    <source>
        <dbReference type="Google" id="ProtNLM"/>
    </source>
</evidence>
<reference evidence="1" key="1">
    <citation type="journal article" date="1993" name="Mol. Microbiol.">
        <title>Use of an ordered cosmid library to deduce the genomic organization of Mycobacterium leprae.</title>
        <authorList>
            <person name="Eiglmeier K."/>
            <person name="Honore N."/>
            <person name="Woods S.A."/>
            <person name="Caudron B."/>
            <person name="Cole S.T."/>
        </authorList>
    </citation>
    <scope>NUCLEOTIDE SEQUENCE</scope>
</reference>
<gene>
    <name evidence="1" type="primary">MLCL536.11</name>
</gene>
<dbReference type="Gene3D" id="2.40.110.10">
    <property type="entry name" value="Butyryl-CoA Dehydrogenase, subunit A, domain 2"/>
    <property type="match status" value="1"/>
</dbReference>
<dbReference type="InterPro" id="IPR009100">
    <property type="entry name" value="AcylCoA_DH/oxidase_NM_dom_sf"/>
</dbReference>
<dbReference type="PIR" id="T11003">
    <property type="entry name" value="T11003"/>
</dbReference>
<reference evidence="1" key="2">
    <citation type="submission" date="1997-09" db="EMBL/GenBank/DDBJ databases">
        <authorList>
            <person name="Seeger K."/>
            <person name="Harris D."/>
        </authorList>
    </citation>
    <scope>NUCLEOTIDE SEQUENCE</scope>
</reference>
<dbReference type="EMBL" id="Z99125">
    <property type="protein sequence ID" value="CAB16154.1"/>
    <property type="molecule type" value="Genomic_DNA"/>
</dbReference>
<dbReference type="SUPFAM" id="SSF56645">
    <property type="entry name" value="Acyl-CoA dehydrogenase NM domain-like"/>
    <property type="match status" value="1"/>
</dbReference>
<name>Q794V3_MYCLR</name>
<reference evidence="1" key="3">
    <citation type="submission" date="1997-09" db="EMBL/GenBank/DDBJ databases">
        <authorList>
            <person name="Parkhill J."/>
            <person name="Barrell B.G."/>
            <person name="Rajandream M.A."/>
        </authorList>
    </citation>
    <scope>NUCLEOTIDE SEQUENCE</scope>
</reference>
<protein>
    <recommendedName>
        <fullName evidence="2">Acyl-CoA oxidase/dehydrogenase middle domain-containing protein</fullName>
    </recommendedName>
</protein>
<evidence type="ECO:0000313" key="1">
    <source>
        <dbReference type="EMBL" id="CAB16154.1"/>
    </source>
</evidence>
<dbReference type="InterPro" id="IPR046373">
    <property type="entry name" value="Acyl-CoA_Oxase/DH_mid-dom_sf"/>
</dbReference>
<sequence length="121" mass="13504">MGQQELNTHPAPDLDLTRCSWHVPSTTELQHQDGWPGDRRIRIPETQTALSAADRQHRYLVIPGVPEPEVDSNLASLRTTVVGDGSSYVVNGQKTWTTLSLVRGLDLLHDAYRLASTQMLF</sequence>
<organism evidence="1">
    <name type="scientific">Mycobacterium leprae</name>
    <dbReference type="NCBI Taxonomy" id="1769"/>
    <lineage>
        <taxon>Bacteria</taxon>
        <taxon>Bacillati</taxon>
        <taxon>Actinomycetota</taxon>
        <taxon>Actinomycetes</taxon>
        <taxon>Mycobacteriales</taxon>
        <taxon>Mycobacteriaceae</taxon>
        <taxon>Mycobacterium</taxon>
    </lineage>
</organism>
<proteinExistence type="predicted"/>
<dbReference type="GO" id="GO:0016627">
    <property type="term" value="F:oxidoreductase activity, acting on the CH-CH group of donors"/>
    <property type="evidence" value="ECO:0007669"/>
    <property type="project" value="InterPro"/>
</dbReference>